<dbReference type="InterPro" id="IPR013106">
    <property type="entry name" value="Ig_V-set"/>
</dbReference>
<comment type="subcellular location">
    <subcellularLocation>
        <location evidence="1">Membrane</location>
        <topology evidence="1">Single-pass type I membrane protein</topology>
    </subcellularLocation>
</comment>
<dbReference type="EMBL" id="JABSTV010001251">
    <property type="protein sequence ID" value="KAH7951776.1"/>
    <property type="molecule type" value="Genomic_DNA"/>
</dbReference>
<feature type="region of interest" description="Disordered" evidence="8">
    <location>
        <begin position="969"/>
        <end position="1037"/>
    </location>
</feature>
<evidence type="ECO:0000313" key="11">
    <source>
        <dbReference type="EMBL" id="KAH7951776.1"/>
    </source>
</evidence>
<feature type="region of interest" description="Disordered" evidence="8">
    <location>
        <begin position="847"/>
        <end position="949"/>
    </location>
</feature>
<feature type="compositionally biased region" description="Pro residues" evidence="8">
    <location>
        <begin position="1103"/>
        <end position="1123"/>
    </location>
</feature>
<evidence type="ECO:0000256" key="2">
    <source>
        <dbReference type="ARBA" id="ARBA00022692"/>
    </source>
</evidence>
<dbReference type="PANTHER" id="PTHR11640:SF31">
    <property type="entry name" value="IRREGULAR CHIASM C-ROUGHEST PROTEIN-RELATED"/>
    <property type="match status" value="1"/>
</dbReference>
<evidence type="ECO:0000256" key="7">
    <source>
        <dbReference type="ARBA" id="ARBA00023319"/>
    </source>
</evidence>
<dbReference type="InterPro" id="IPR051275">
    <property type="entry name" value="Cell_adhesion_signaling"/>
</dbReference>
<dbReference type="InterPro" id="IPR003598">
    <property type="entry name" value="Ig_sub2"/>
</dbReference>
<protein>
    <recommendedName>
        <fullName evidence="10">Ig-like domain-containing protein</fullName>
    </recommendedName>
</protein>
<keyword evidence="12" id="KW-1185">Reference proteome</keyword>
<evidence type="ECO:0000256" key="3">
    <source>
        <dbReference type="ARBA" id="ARBA00022989"/>
    </source>
</evidence>
<gene>
    <name evidence="11" type="ORF">HPB52_012852</name>
</gene>
<dbReference type="SMART" id="SM00408">
    <property type="entry name" value="IGc2"/>
    <property type="match status" value="6"/>
</dbReference>
<dbReference type="SUPFAM" id="SSF48726">
    <property type="entry name" value="Immunoglobulin"/>
    <property type="match status" value="7"/>
</dbReference>
<evidence type="ECO:0000256" key="4">
    <source>
        <dbReference type="ARBA" id="ARBA00023136"/>
    </source>
</evidence>
<dbReference type="InterPro" id="IPR013162">
    <property type="entry name" value="CD80_C2-set"/>
</dbReference>
<dbReference type="GO" id="GO:0005886">
    <property type="term" value="C:plasma membrane"/>
    <property type="evidence" value="ECO:0007669"/>
    <property type="project" value="TreeGrafter"/>
</dbReference>
<sequence>MGQETTVTGLVGESVRLPCDVDVKRCGNVYFITWTKNVSDVWKRIYLYSNDVEKPLQELANPDRADFFLRNSTAQLEIFPLRLADEGQYKCDVTYVRGKCPSLSYANLITLAKPSVPVIEMQGQTLESGATVGPLQEGDVLSLTCKTFGGKPIPKVAWYKGDLQLSATLDESRGERGAGDVAATFATPLSRQDLGSRFECTATNEALEQPIRSWVELDLHGKRIATFCNYFSRSFAVKPKCFFESVWYNRTTRMSHQPQPAVEPLGDGTFRTVSTLEVVLTRHDHEGSFTCKGSNPVLDASGEPPLERTVDLLVLYPPEVKIEQSRVGVVKEGGHVVLHCSYTANPRMILDMRWFKDDAPLRFDQDDRLEPSNPGLPTLTIRQLTRRDRGRYSCGLRNDIGWGNSSNFAHLDILYVPTVAAVVSPPFLEEGPGTRVTLSCNVLEGNPGQLRRVRWLRDGDPLNESTERVVVWADVMRNATGNYSCQGENDAGWGPVSDTQELAVYYPPGPASVVHASEYAVKGKTTTLSCVVEDPGLPPATHYRWEFEGELIATATEAELVTPPGSLTSRGRYSCAAVNDVGAGPSGDYELPVLAPPSFIDHLPSVHGALQNSTDVSLSCRVECEPACVIEWLRAGESIDYSPQFSIQSTPHPEEPAENRFASVVSTLKFDMTQWPGGVLDRYSDNTTFTCRSSGNLVGRAVSSTTHFEVEYPPSCVLYTSKNSEGQVTLICEVDANPAQVNISWMLGNETIERNVYSEGLRSIYTVPDSTAPEYYGLYLCQPNNSLGGAECEYRVNGPGDAYNHVYLDDEQVMMITGIAGLIVLIFIIIIVVLVLIMKRKRRRDLNSPVKAKSKAGAEPVYQNVEGKTENGPPPIANSEPENRATYENMPFHPQRNSKGCPSTASTVTSESTVTTSASEAPSLGSCKGLKPSSSSTATPPPCQRDERRAPTHYVNVMAPARAFPDPVHASINGVGLPPPRPKSTKPGSHVSTPVGSLGRRSATPMRTESRNGYRNGADGVPAHGGATGYGLPSSRAHSPMMMQQQYQHYPRAALRDEDASGGGDLPLSSTPKPYRPDINDELLYADMYEDVKAGRVPDPRLVKPPLPPKGGAGPPPPQPQVPPKARKKAGRSGAKSGD</sequence>
<reference evidence="11" key="1">
    <citation type="journal article" date="2020" name="Cell">
        <title>Large-Scale Comparative Analyses of Tick Genomes Elucidate Their Genetic Diversity and Vector Capacities.</title>
        <authorList>
            <consortium name="Tick Genome and Microbiome Consortium (TIGMIC)"/>
            <person name="Jia N."/>
            <person name="Wang J."/>
            <person name="Shi W."/>
            <person name="Du L."/>
            <person name="Sun Y."/>
            <person name="Zhan W."/>
            <person name="Jiang J.F."/>
            <person name="Wang Q."/>
            <person name="Zhang B."/>
            <person name="Ji P."/>
            <person name="Bell-Sakyi L."/>
            <person name="Cui X.M."/>
            <person name="Yuan T.T."/>
            <person name="Jiang B.G."/>
            <person name="Yang W.F."/>
            <person name="Lam T.T."/>
            <person name="Chang Q.C."/>
            <person name="Ding S.J."/>
            <person name="Wang X.J."/>
            <person name="Zhu J.G."/>
            <person name="Ruan X.D."/>
            <person name="Zhao L."/>
            <person name="Wei J.T."/>
            <person name="Ye R.Z."/>
            <person name="Que T.C."/>
            <person name="Du C.H."/>
            <person name="Zhou Y.H."/>
            <person name="Cheng J.X."/>
            <person name="Dai P.F."/>
            <person name="Guo W.B."/>
            <person name="Han X.H."/>
            <person name="Huang E.J."/>
            <person name="Li L.F."/>
            <person name="Wei W."/>
            <person name="Gao Y.C."/>
            <person name="Liu J.Z."/>
            <person name="Shao H.Z."/>
            <person name="Wang X."/>
            <person name="Wang C.C."/>
            <person name="Yang T.C."/>
            <person name="Huo Q.B."/>
            <person name="Li W."/>
            <person name="Chen H.Y."/>
            <person name="Chen S.E."/>
            <person name="Zhou L.G."/>
            <person name="Ni X.B."/>
            <person name="Tian J.H."/>
            <person name="Sheng Y."/>
            <person name="Liu T."/>
            <person name="Pan Y.S."/>
            <person name="Xia L.Y."/>
            <person name="Li J."/>
            <person name="Zhao F."/>
            <person name="Cao W.C."/>
        </authorList>
    </citation>
    <scope>NUCLEOTIDE SEQUENCE</scope>
    <source>
        <strain evidence="11">Rsan-2018</strain>
    </source>
</reference>
<keyword evidence="3 9" id="KW-1133">Transmembrane helix</keyword>
<feature type="region of interest" description="Disordered" evidence="8">
    <location>
        <begin position="1057"/>
        <end position="1079"/>
    </location>
</feature>
<dbReference type="Gene3D" id="2.60.40.10">
    <property type="entry name" value="Immunoglobulins"/>
    <property type="match status" value="8"/>
</dbReference>
<feature type="transmembrane region" description="Helical" evidence="9">
    <location>
        <begin position="813"/>
        <end position="837"/>
    </location>
</feature>
<dbReference type="Pfam" id="PF08205">
    <property type="entry name" value="C2-set_2"/>
    <property type="match status" value="1"/>
</dbReference>
<dbReference type="PANTHER" id="PTHR11640">
    <property type="entry name" value="NEPHRIN"/>
    <property type="match status" value="1"/>
</dbReference>
<dbReference type="Pfam" id="PF13927">
    <property type="entry name" value="Ig_3"/>
    <property type="match status" value="1"/>
</dbReference>
<evidence type="ECO:0000259" key="10">
    <source>
        <dbReference type="PROSITE" id="PS50835"/>
    </source>
</evidence>
<dbReference type="AlphaFoldDB" id="A0A9D4PR88"/>
<evidence type="ECO:0000256" key="9">
    <source>
        <dbReference type="SAM" id="Phobius"/>
    </source>
</evidence>
<feature type="domain" description="Ig-like" evidence="10">
    <location>
        <begin position="12"/>
        <end position="110"/>
    </location>
</feature>
<feature type="domain" description="Ig-like" evidence="10">
    <location>
        <begin position="417"/>
        <end position="503"/>
    </location>
</feature>
<evidence type="ECO:0000256" key="6">
    <source>
        <dbReference type="ARBA" id="ARBA00023180"/>
    </source>
</evidence>
<comment type="caution">
    <text evidence="11">The sequence shown here is derived from an EMBL/GenBank/DDBJ whole genome shotgun (WGS) entry which is preliminary data.</text>
</comment>
<dbReference type="PROSITE" id="PS50835">
    <property type="entry name" value="IG_LIKE"/>
    <property type="match status" value="7"/>
</dbReference>
<evidence type="ECO:0000256" key="5">
    <source>
        <dbReference type="ARBA" id="ARBA00023157"/>
    </source>
</evidence>
<dbReference type="GO" id="GO:0050839">
    <property type="term" value="F:cell adhesion molecule binding"/>
    <property type="evidence" value="ECO:0007669"/>
    <property type="project" value="TreeGrafter"/>
</dbReference>
<dbReference type="SMART" id="SM00409">
    <property type="entry name" value="IG"/>
    <property type="match status" value="7"/>
</dbReference>
<reference evidence="11" key="2">
    <citation type="submission" date="2021-09" db="EMBL/GenBank/DDBJ databases">
        <authorList>
            <person name="Jia N."/>
            <person name="Wang J."/>
            <person name="Shi W."/>
            <person name="Du L."/>
            <person name="Sun Y."/>
            <person name="Zhan W."/>
            <person name="Jiang J."/>
            <person name="Wang Q."/>
            <person name="Zhang B."/>
            <person name="Ji P."/>
            <person name="Sakyi L.B."/>
            <person name="Cui X."/>
            <person name="Yuan T."/>
            <person name="Jiang B."/>
            <person name="Yang W."/>
            <person name="Lam T.T.-Y."/>
            <person name="Chang Q."/>
            <person name="Ding S."/>
            <person name="Wang X."/>
            <person name="Zhu J."/>
            <person name="Ruan X."/>
            <person name="Zhao L."/>
            <person name="Wei J."/>
            <person name="Que T."/>
            <person name="Du C."/>
            <person name="Cheng J."/>
            <person name="Dai P."/>
            <person name="Han X."/>
            <person name="Huang E."/>
            <person name="Gao Y."/>
            <person name="Liu J."/>
            <person name="Shao H."/>
            <person name="Ye R."/>
            <person name="Li L."/>
            <person name="Wei W."/>
            <person name="Wang X."/>
            <person name="Wang C."/>
            <person name="Huo Q."/>
            <person name="Li W."/>
            <person name="Guo W."/>
            <person name="Chen H."/>
            <person name="Chen S."/>
            <person name="Zhou L."/>
            <person name="Zhou L."/>
            <person name="Ni X."/>
            <person name="Tian J."/>
            <person name="Zhou Y."/>
            <person name="Sheng Y."/>
            <person name="Liu T."/>
            <person name="Pan Y."/>
            <person name="Xia L."/>
            <person name="Li J."/>
            <person name="Zhao F."/>
            <person name="Cao W."/>
        </authorList>
    </citation>
    <scope>NUCLEOTIDE SEQUENCE</scope>
    <source>
        <strain evidence="11">Rsan-2018</strain>
        <tissue evidence="11">Larvae</tissue>
    </source>
</reference>
<dbReference type="InterPro" id="IPR003599">
    <property type="entry name" value="Ig_sub"/>
</dbReference>
<feature type="compositionally biased region" description="Polar residues" evidence="8">
    <location>
        <begin position="986"/>
        <end position="995"/>
    </location>
</feature>
<dbReference type="Pfam" id="PF07686">
    <property type="entry name" value="V-set"/>
    <property type="match status" value="1"/>
</dbReference>
<feature type="domain" description="Ig-like" evidence="10">
    <location>
        <begin position="714"/>
        <end position="797"/>
    </location>
</feature>
<dbReference type="InterPro" id="IPR013783">
    <property type="entry name" value="Ig-like_fold"/>
</dbReference>
<evidence type="ECO:0000256" key="1">
    <source>
        <dbReference type="ARBA" id="ARBA00004479"/>
    </source>
</evidence>
<feature type="domain" description="Ig-like" evidence="10">
    <location>
        <begin position="318"/>
        <end position="412"/>
    </location>
</feature>
<proteinExistence type="predicted"/>
<keyword evidence="4 9" id="KW-0472">Membrane</keyword>
<dbReference type="CDD" id="cd00096">
    <property type="entry name" value="Ig"/>
    <property type="match status" value="1"/>
</dbReference>
<keyword evidence="6" id="KW-0325">Glycoprotein</keyword>
<evidence type="ECO:0000313" key="12">
    <source>
        <dbReference type="Proteomes" id="UP000821837"/>
    </source>
</evidence>
<feature type="domain" description="Ig-like" evidence="10">
    <location>
        <begin position="114"/>
        <end position="212"/>
    </location>
</feature>
<name>A0A9D4PR88_RHISA</name>
<dbReference type="GO" id="GO:0098609">
    <property type="term" value="P:cell-cell adhesion"/>
    <property type="evidence" value="ECO:0007669"/>
    <property type="project" value="TreeGrafter"/>
</dbReference>
<dbReference type="InterPro" id="IPR007110">
    <property type="entry name" value="Ig-like_dom"/>
</dbReference>
<accession>A0A9D4PR88</accession>
<evidence type="ECO:0000256" key="8">
    <source>
        <dbReference type="SAM" id="MobiDB-lite"/>
    </source>
</evidence>
<organism evidence="11 12">
    <name type="scientific">Rhipicephalus sanguineus</name>
    <name type="common">Brown dog tick</name>
    <name type="synonym">Ixodes sanguineus</name>
    <dbReference type="NCBI Taxonomy" id="34632"/>
    <lineage>
        <taxon>Eukaryota</taxon>
        <taxon>Metazoa</taxon>
        <taxon>Ecdysozoa</taxon>
        <taxon>Arthropoda</taxon>
        <taxon>Chelicerata</taxon>
        <taxon>Arachnida</taxon>
        <taxon>Acari</taxon>
        <taxon>Parasitiformes</taxon>
        <taxon>Ixodida</taxon>
        <taxon>Ixodoidea</taxon>
        <taxon>Ixodidae</taxon>
        <taxon>Rhipicephalinae</taxon>
        <taxon>Rhipicephalus</taxon>
        <taxon>Rhipicephalus</taxon>
    </lineage>
</organism>
<feature type="domain" description="Ig-like" evidence="10">
    <location>
        <begin position="597"/>
        <end position="703"/>
    </location>
</feature>
<dbReference type="Proteomes" id="UP000821837">
    <property type="component" value="Chromosome 5"/>
</dbReference>
<feature type="domain" description="Ig-like" evidence="10">
    <location>
        <begin position="508"/>
        <end position="592"/>
    </location>
</feature>
<keyword evidence="7" id="KW-0393">Immunoglobulin domain</keyword>
<keyword evidence="2 9" id="KW-0812">Transmembrane</keyword>
<keyword evidence="5" id="KW-1015">Disulfide bond</keyword>
<dbReference type="VEuPathDB" id="VectorBase:RSAN_032034"/>
<feature type="compositionally biased region" description="Low complexity" evidence="8">
    <location>
        <begin position="902"/>
        <end position="923"/>
    </location>
</feature>
<feature type="region of interest" description="Disordered" evidence="8">
    <location>
        <begin position="1094"/>
        <end position="1139"/>
    </location>
</feature>
<dbReference type="InterPro" id="IPR036179">
    <property type="entry name" value="Ig-like_dom_sf"/>
</dbReference>
<dbReference type="GO" id="GO:0005911">
    <property type="term" value="C:cell-cell junction"/>
    <property type="evidence" value="ECO:0007669"/>
    <property type="project" value="TreeGrafter"/>
</dbReference>